<gene>
    <name evidence="1" type="ORF">PR048_004473</name>
</gene>
<dbReference type="EMBL" id="JARBHB010000002">
    <property type="protein sequence ID" value="KAJ8891914.1"/>
    <property type="molecule type" value="Genomic_DNA"/>
</dbReference>
<reference evidence="1 2" key="1">
    <citation type="submission" date="2023-02" db="EMBL/GenBank/DDBJ databases">
        <title>LHISI_Scaffold_Assembly.</title>
        <authorList>
            <person name="Stuart O.P."/>
            <person name="Cleave R."/>
            <person name="Magrath M.J.L."/>
            <person name="Mikheyev A.S."/>
        </authorList>
    </citation>
    <scope>NUCLEOTIDE SEQUENCE [LARGE SCALE GENOMIC DNA]</scope>
    <source>
        <strain evidence="1">Daus_M_001</strain>
        <tissue evidence="1">Leg muscle</tissue>
    </source>
</reference>
<name>A0ABQ9I5J0_9NEOP</name>
<dbReference type="Proteomes" id="UP001159363">
    <property type="component" value="Chromosome 2"/>
</dbReference>
<evidence type="ECO:0000313" key="1">
    <source>
        <dbReference type="EMBL" id="KAJ8891914.1"/>
    </source>
</evidence>
<evidence type="ECO:0000313" key="2">
    <source>
        <dbReference type="Proteomes" id="UP001159363"/>
    </source>
</evidence>
<accession>A0ABQ9I5J0</accession>
<keyword evidence="2" id="KW-1185">Reference proteome</keyword>
<comment type="caution">
    <text evidence="1">The sequence shown here is derived from an EMBL/GenBank/DDBJ whole genome shotgun (WGS) entry which is preliminary data.</text>
</comment>
<sequence length="141" mass="15999">MAEQAEMLQHTLTGQQESFQAQFSIQLTQLSQSVTLQMQNLPAEIEAIVNTQLNSATAQLREEIANTRCGLVFVKRQWTIQVAERISIVKQPDEQLEDFLGYELAAYPLSLFNECGMCKGINLHCTSHFKHLTKCGFEKFC</sequence>
<organism evidence="1 2">
    <name type="scientific">Dryococelus australis</name>
    <dbReference type="NCBI Taxonomy" id="614101"/>
    <lineage>
        <taxon>Eukaryota</taxon>
        <taxon>Metazoa</taxon>
        <taxon>Ecdysozoa</taxon>
        <taxon>Arthropoda</taxon>
        <taxon>Hexapoda</taxon>
        <taxon>Insecta</taxon>
        <taxon>Pterygota</taxon>
        <taxon>Neoptera</taxon>
        <taxon>Polyneoptera</taxon>
        <taxon>Phasmatodea</taxon>
        <taxon>Verophasmatodea</taxon>
        <taxon>Anareolatae</taxon>
        <taxon>Phasmatidae</taxon>
        <taxon>Eurycanthinae</taxon>
        <taxon>Dryococelus</taxon>
    </lineage>
</organism>
<protein>
    <submittedName>
        <fullName evidence="1">Uncharacterized protein</fullName>
    </submittedName>
</protein>
<proteinExistence type="predicted"/>